<protein>
    <submittedName>
        <fullName evidence="7">AT-rich interactive domain 1B</fullName>
    </submittedName>
</protein>
<dbReference type="InterPro" id="IPR011989">
    <property type="entry name" value="ARM-like"/>
</dbReference>
<dbReference type="GO" id="GO:0003677">
    <property type="term" value="F:DNA binding"/>
    <property type="evidence" value="ECO:0007669"/>
    <property type="project" value="InterPro"/>
</dbReference>
<dbReference type="SUPFAM" id="SSF46774">
    <property type="entry name" value="ARID-like"/>
    <property type="match status" value="1"/>
</dbReference>
<reference evidence="7" key="1">
    <citation type="submission" date="2025-08" db="UniProtKB">
        <authorList>
            <consortium name="Ensembl"/>
        </authorList>
    </citation>
    <scope>IDENTIFICATION</scope>
</reference>
<evidence type="ECO:0000256" key="5">
    <source>
        <dbReference type="SAM" id="MobiDB-lite"/>
    </source>
</evidence>
<evidence type="ECO:0000256" key="3">
    <source>
        <dbReference type="ARBA" id="ARBA00022853"/>
    </source>
</evidence>
<dbReference type="GeneTree" id="ENSGT00940000155634"/>
<dbReference type="GO" id="GO:0071565">
    <property type="term" value="C:nBAF complex"/>
    <property type="evidence" value="ECO:0007669"/>
    <property type="project" value="TreeGrafter"/>
</dbReference>
<feature type="region of interest" description="Disordered" evidence="5">
    <location>
        <begin position="1"/>
        <end position="144"/>
    </location>
</feature>
<feature type="compositionally biased region" description="Low complexity" evidence="5">
    <location>
        <begin position="669"/>
        <end position="684"/>
    </location>
</feature>
<feature type="domain" description="ARID" evidence="6">
    <location>
        <begin position="879"/>
        <end position="970"/>
    </location>
</feature>
<dbReference type="Pfam" id="PF12031">
    <property type="entry name" value="BAF250_C"/>
    <property type="match status" value="1"/>
</dbReference>
<feature type="compositionally biased region" description="Polar residues" evidence="5">
    <location>
        <begin position="1001"/>
        <end position="1020"/>
    </location>
</feature>
<feature type="compositionally biased region" description="Low complexity" evidence="5">
    <location>
        <begin position="1272"/>
        <end position="1290"/>
    </location>
</feature>
<feature type="compositionally biased region" description="Polar residues" evidence="5">
    <location>
        <begin position="215"/>
        <end position="227"/>
    </location>
</feature>
<dbReference type="GO" id="GO:0006338">
    <property type="term" value="P:chromatin remodeling"/>
    <property type="evidence" value="ECO:0007669"/>
    <property type="project" value="InterPro"/>
</dbReference>
<dbReference type="GO" id="GO:0031491">
    <property type="term" value="F:nucleosome binding"/>
    <property type="evidence" value="ECO:0007669"/>
    <property type="project" value="TreeGrafter"/>
</dbReference>
<dbReference type="GO" id="GO:0006357">
    <property type="term" value="P:regulation of transcription by RNA polymerase II"/>
    <property type="evidence" value="ECO:0007669"/>
    <property type="project" value="TreeGrafter"/>
</dbReference>
<accession>A0A9J8ACT3</accession>
<feature type="region of interest" description="Disordered" evidence="5">
    <location>
        <begin position="1541"/>
        <end position="1622"/>
    </location>
</feature>
<keyword evidence="4" id="KW-0539">Nucleus</keyword>
<comment type="subcellular location">
    <subcellularLocation>
        <location evidence="1">Nucleus</location>
    </subcellularLocation>
</comment>
<feature type="region of interest" description="Disordered" evidence="5">
    <location>
        <begin position="1232"/>
        <end position="1428"/>
    </location>
</feature>
<evidence type="ECO:0000313" key="8">
    <source>
        <dbReference type="Proteomes" id="UP001108240"/>
    </source>
</evidence>
<dbReference type="GO" id="GO:0016514">
    <property type="term" value="C:SWI/SNF complex"/>
    <property type="evidence" value="ECO:0007669"/>
    <property type="project" value="InterPro"/>
</dbReference>
<feature type="compositionally biased region" description="Gly residues" evidence="5">
    <location>
        <begin position="387"/>
        <end position="396"/>
    </location>
</feature>
<proteinExistence type="predicted"/>
<evidence type="ECO:0000256" key="1">
    <source>
        <dbReference type="ARBA" id="ARBA00004123"/>
    </source>
</evidence>
<sequence>METGLVANHQVKNVGSGDPPPSPHHRTPPQQQSQASLHQQPQHQQRAVHHHHNNINPTPVRGDSGNRQHGGKENALETQVDRHPRLLNTSDEEDRSSKTGGDRMGSRYEHSHFGPTSNNNNNSSSGGGGSASQSGNSSVSEFNHYYGNGRGGPCFDQHGGQQSPRTALMHQALGNMDQVQNSHEGYHNNPYNHYPNYRAGYGGAGYGMMSPSRQGNMMGPGTNSPTAAANHGKAVMASTTPAPGASVGGFQRFSGQNQQHPSGATPTLNQLLTSPSPMMRGYGSGYQDYSNPPQQQQQSGMGLGKDLSSPYSPAASHGWGAQQRSHPAMSPGNNGNSRAQVAPMDPMAMKRSQMYGMGNSPYSQAGGTYPGQPYGSPAPHRYPIGMQGRGQVGMGGMQYPQQQQMPAQYGPQGMGSYCQQGQPPYFSPPQQQSAAPSQPPYMQQRAPTQQDLSGSIDDLPTGTEAGLSSAVSASGSTSSQGEQSNPAQSPFSPHASPRVPSMRSGPSPSPVGSPVGSSQSRSGPISPASGPGTQMAPQTPGNVPDVGSHSTHSQSPMSQERGFAPNMQRNVPGPQFGGQQPGPSMSPHSCPTGPMHHSMGSYQLGPSYGPQSGQYGPSGNYPRPPNYGGAPGANYSGPGPGMGNSLGMNASSPMHGQGPGQPCGSLTTARGPGHAAGGRPYPAGSSSVAPTSPNMPQSAGPGMGPPPPNVSRKPHESGPASAQQNPVPSGQPRPVGYQGGSHMLGMGPGGPYNHPPSNSAARMTPQGPSYNTVPTGPMAGSGDSMMPTDPKLRAEHKEEGSTPTTEPPKPKDNYSSQCVSQPPTPSPLSPSPASLSSYQGDDSDSISSPAWPKNPSSPKHSSGNMTNEKITRLYDLGCEPERRAWVDRYIAFMEERGTPVLNLPSVGKKPLDLCRLYLCVREIGGLAMVNKNKKWRELSTHLNVGTSSSSASSLKKQYIQYLFAYECKVERGEEPPPDVFTVAESKKQPQQAKIQPPSPANSGSLQGPQTPQSTGSSTMTEMPGDLKPPTPATTPHGQVTPQPSGRNSGVSVQDPFSESSDPAFQKRGPMHGGASGDASSRMQFDNSKDPYGAARKGGSEPFMPGQMPGSGMQEMYPRGPPSGMGMGPRPQYSYNTGFERRPEHVMGPEGGIGPSGNQNNMVLSNSDPSMFSGSRYASHQRHGHDGYGQQYPHSMPYGAHGMYAQQQGYKRPGEGMYGPPAKRHESEAYGMQYGGQQPDMYSQYGYPERRPMQGPFPYQYGRDRMQPGGQGPPQHSMMSGGPPPSSNSSGGPQGNMWHTRHDMSYPYPGRQGHGAPYPSMSRGDDPEVRASQDSQWPGQRQSPYPPHSSSSASSMPPMASRQPPSSYQSPPAMPNHISRVPSPAPFPRSVGGSMSPNKAHMMASMKQMQKPGGPSSQSGGLPGQGFPAIHREVTYPLDSVEGTQPQLKPRRRLTSKEIGTPEAWRVMMSLKSGLLAESTWALDTINILLYDDNTVSSFGLSQLPGFLELVVEYFRRCLIEIFGILEEYEIGTVGQKTLLGPCSEPTEKEQPSNQDLKSQSNKDQVERLDVEPEKPQPSSSAAELNMEKREDSAEGKADEKNTGKEPCSPVEPRPKQASKYDKLSVKVEEREAVADCVEDRSELLGLAGEFTSGLLHWKAGGGDSTAHIQTHLERRREEEQKPSENQEGVQALSKETVEEEHGREKELKRELPGPSEENLTATVDDMLSSRPGSLSEGETQTFPFRNREKQSTITLLEDEPRCWDEAPLSIAEGWQDELAKRCMCVSNIIRGLSFVPGNDSELARHPGLVLILGKLVLLHHEHPKRKRMPPTYQREEERGLACSKDEWWWDCLGALRENTLVTLANISGQLDLSIYPESICLPILDGLLHWMVCPSAEAQDPFCTANGFSSLTPQRLVLECLCKLSIQDSNVDLLLATPPFSRQERLFATLVRHVGERKSQVCREMAVAILSNLAQGDPTAARSVALQKGSVGALINFLEDSVAMAQYQQSPHSLLHMAHPTQPEPPSINMMCRAAKALLAMAQVEENRPEFVLYESRLLDISLSSVLNSGVAAILCEVLFKLGRS</sequence>
<reference evidence="7" key="2">
    <citation type="submission" date="2025-09" db="UniProtKB">
        <authorList>
            <consortium name="Ensembl"/>
        </authorList>
    </citation>
    <scope>IDENTIFICATION</scope>
</reference>
<feature type="compositionally biased region" description="Basic and acidic residues" evidence="5">
    <location>
        <begin position="1672"/>
        <end position="1684"/>
    </location>
</feature>
<dbReference type="PANTHER" id="PTHR12656:SF11">
    <property type="entry name" value="AT-RICH INTERACTIVE DOMAIN-CONTAINING PROTEIN 1B"/>
    <property type="match status" value="1"/>
</dbReference>
<feature type="compositionally biased region" description="Polar residues" evidence="5">
    <location>
        <begin position="253"/>
        <end position="276"/>
    </location>
</feature>
<feature type="region of interest" description="Disordered" evidence="5">
    <location>
        <begin position="1672"/>
        <end position="1718"/>
    </location>
</feature>
<feature type="compositionally biased region" description="Basic and acidic residues" evidence="5">
    <location>
        <begin position="790"/>
        <end position="800"/>
    </location>
</feature>
<feature type="region of interest" description="Disordered" evidence="5">
    <location>
        <begin position="215"/>
        <end position="866"/>
    </location>
</feature>
<dbReference type="Gene3D" id="1.25.10.10">
    <property type="entry name" value="Leucine-rich Repeat Variant"/>
    <property type="match status" value="1"/>
</dbReference>
<name>A0A9J8ACT3_CYPCA</name>
<dbReference type="PANTHER" id="PTHR12656">
    <property type="entry name" value="BRG-1 ASSOCIATED FACTOR 250 BAF250"/>
    <property type="match status" value="1"/>
</dbReference>
<feature type="compositionally biased region" description="Low complexity" evidence="5">
    <location>
        <begin position="496"/>
        <end position="524"/>
    </location>
</feature>
<dbReference type="GO" id="GO:0005654">
    <property type="term" value="C:nucleoplasm"/>
    <property type="evidence" value="ECO:0007669"/>
    <property type="project" value="TreeGrafter"/>
</dbReference>
<keyword evidence="8" id="KW-1185">Reference proteome</keyword>
<dbReference type="InterPro" id="IPR021906">
    <property type="entry name" value="BAF250/Osa"/>
</dbReference>
<feature type="compositionally biased region" description="Low complexity" evidence="5">
    <location>
        <begin position="28"/>
        <end position="45"/>
    </location>
</feature>
<feature type="compositionally biased region" description="Polar residues" evidence="5">
    <location>
        <begin position="1033"/>
        <end position="1062"/>
    </location>
</feature>
<evidence type="ECO:0000313" key="7">
    <source>
        <dbReference type="Ensembl" id="ENSCCRP00000141898.1"/>
    </source>
</evidence>
<feature type="compositionally biased region" description="Polar residues" evidence="5">
    <location>
        <begin position="531"/>
        <end position="541"/>
    </location>
</feature>
<dbReference type="InterPro" id="IPR033388">
    <property type="entry name" value="BAF250_C"/>
</dbReference>
<feature type="compositionally biased region" description="Low complexity" evidence="5">
    <location>
        <begin position="397"/>
        <end position="444"/>
    </location>
</feature>
<dbReference type="SMART" id="SM00501">
    <property type="entry name" value="BRIGHT"/>
    <property type="match status" value="1"/>
</dbReference>
<feature type="compositionally biased region" description="Basic and acidic residues" evidence="5">
    <location>
        <begin position="95"/>
        <end position="112"/>
    </location>
</feature>
<dbReference type="InterPro" id="IPR016024">
    <property type="entry name" value="ARM-type_fold"/>
</dbReference>
<dbReference type="SMART" id="SM01014">
    <property type="entry name" value="ARID"/>
    <property type="match status" value="1"/>
</dbReference>
<feature type="compositionally biased region" description="Polar residues" evidence="5">
    <location>
        <begin position="548"/>
        <end position="558"/>
    </location>
</feature>
<evidence type="ECO:0000256" key="2">
    <source>
        <dbReference type="ARBA" id="ARBA00022553"/>
    </source>
</evidence>
<feature type="compositionally biased region" description="Basic and acidic residues" evidence="5">
    <location>
        <begin position="1612"/>
        <end position="1622"/>
    </location>
</feature>
<dbReference type="Gene3D" id="1.10.150.60">
    <property type="entry name" value="ARID DNA-binding domain"/>
    <property type="match status" value="1"/>
</dbReference>
<feature type="compositionally biased region" description="Polar residues" evidence="5">
    <location>
        <begin position="755"/>
        <end position="774"/>
    </location>
</feature>
<feature type="compositionally biased region" description="Low complexity" evidence="5">
    <location>
        <begin position="465"/>
        <end position="484"/>
    </location>
</feature>
<feature type="compositionally biased region" description="Low complexity" evidence="5">
    <location>
        <begin position="1347"/>
        <end position="1370"/>
    </location>
</feature>
<feature type="compositionally biased region" description="Basic and acidic residues" evidence="5">
    <location>
        <begin position="64"/>
        <end position="84"/>
    </location>
</feature>
<feature type="compositionally biased region" description="Polar residues" evidence="5">
    <location>
        <begin position="685"/>
        <end position="697"/>
    </location>
</feature>
<evidence type="ECO:0000256" key="4">
    <source>
        <dbReference type="ARBA" id="ARBA00023242"/>
    </source>
</evidence>
<feature type="compositionally biased region" description="Basic and acidic residues" evidence="5">
    <location>
        <begin position="1563"/>
        <end position="1574"/>
    </location>
</feature>
<dbReference type="GO" id="GO:0035060">
    <property type="term" value="C:brahma complex"/>
    <property type="evidence" value="ECO:0007669"/>
    <property type="project" value="InterPro"/>
</dbReference>
<feature type="compositionally biased region" description="Polar residues" evidence="5">
    <location>
        <begin position="1551"/>
        <end position="1562"/>
    </location>
</feature>
<dbReference type="SUPFAM" id="SSF48371">
    <property type="entry name" value="ARM repeat"/>
    <property type="match status" value="1"/>
</dbReference>
<dbReference type="InterPro" id="IPR001606">
    <property type="entry name" value="ARID_dom"/>
</dbReference>
<evidence type="ECO:0000259" key="6">
    <source>
        <dbReference type="PROSITE" id="PS51011"/>
    </source>
</evidence>
<keyword evidence="2" id="KW-0597">Phosphoprotein</keyword>
<feature type="region of interest" description="Disordered" evidence="5">
    <location>
        <begin position="976"/>
        <end position="1108"/>
    </location>
</feature>
<dbReference type="GO" id="GO:0045893">
    <property type="term" value="P:positive regulation of DNA-templated transcription"/>
    <property type="evidence" value="ECO:0007669"/>
    <property type="project" value="TreeGrafter"/>
</dbReference>
<feature type="compositionally biased region" description="Low complexity" evidence="5">
    <location>
        <begin position="1409"/>
        <end position="1419"/>
    </location>
</feature>
<dbReference type="InterPro" id="IPR036431">
    <property type="entry name" value="ARID_dom_sf"/>
</dbReference>
<keyword evidence="3" id="KW-0156">Chromatin regulator</keyword>
<dbReference type="Proteomes" id="UP001108240">
    <property type="component" value="Unplaced"/>
</dbReference>
<dbReference type="Ensembl" id="ENSCCRT00000168185.1">
    <property type="protein sequence ID" value="ENSCCRP00000141898.1"/>
    <property type="gene ID" value="ENSCCRG00000003239.2"/>
</dbReference>
<feature type="compositionally biased region" description="Polar residues" evidence="5">
    <location>
        <begin position="854"/>
        <end position="866"/>
    </location>
</feature>
<feature type="compositionally biased region" description="Basic and acidic residues" evidence="5">
    <location>
        <begin position="1695"/>
        <end position="1711"/>
    </location>
</feature>
<dbReference type="PROSITE" id="PS51011">
    <property type="entry name" value="ARID"/>
    <property type="match status" value="1"/>
</dbReference>
<organism evidence="7 8">
    <name type="scientific">Cyprinus carpio carpio</name>
    <dbReference type="NCBI Taxonomy" id="630221"/>
    <lineage>
        <taxon>Eukaryota</taxon>
        <taxon>Metazoa</taxon>
        <taxon>Chordata</taxon>
        <taxon>Craniata</taxon>
        <taxon>Vertebrata</taxon>
        <taxon>Euteleostomi</taxon>
        <taxon>Actinopterygii</taxon>
        <taxon>Neopterygii</taxon>
        <taxon>Teleostei</taxon>
        <taxon>Ostariophysi</taxon>
        <taxon>Cypriniformes</taxon>
        <taxon>Cyprinidae</taxon>
        <taxon>Cyprininae</taxon>
        <taxon>Cyprinus</taxon>
    </lineage>
</organism>
<feature type="compositionally biased region" description="Low complexity" evidence="5">
    <location>
        <begin position="131"/>
        <end position="140"/>
    </location>
</feature>
<feature type="compositionally biased region" description="Basic and acidic residues" evidence="5">
    <location>
        <begin position="1585"/>
        <end position="1603"/>
    </location>
</feature>
<dbReference type="Pfam" id="PF01388">
    <property type="entry name" value="ARID"/>
    <property type="match status" value="1"/>
</dbReference>